<evidence type="ECO:0000256" key="1">
    <source>
        <dbReference type="ARBA" id="ARBA00004651"/>
    </source>
</evidence>
<evidence type="ECO:0000256" key="6">
    <source>
        <dbReference type="ARBA" id="ARBA00022989"/>
    </source>
</evidence>
<evidence type="ECO:0000256" key="5">
    <source>
        <dbReference type="ARBA" id="ARBA00022692"/>
    </source>
</evidence>
<evidence type="ECO:0000313" key="10">
    <source>
        <dbReference type="Proteomes" id="UP000000653"/>
    </source>
</evidence>
<feature type="transmembrane region" description="Helical" evidence="8">
    <location>
        <begin position="101"/>
        <end position="119"/>
    </location>
</feature>
<comment type="similarity">
    <text evidence="2">Belongs to the binding-protein-dependent transport system permease family. FecCD subfamily.</text>
</comment>
<accession>A0A0H2Z767</accession>
<dbReference type="BioCyc" id="PAER208963:G1G74-4635-MONOMER"/>
<dbReference type="GO" id="GO:0005886">
    <property type="term" value="C:plasma membrane"/>
    <property type="evidence" value="ECO:0007669"/>
    <property type="project" value="UniProtKB-SubCell"/>
</dbReference>
<keyword evidence="7 8" id="KW-0472">Membrane</keyword>
<name>A0A0H2Z767_PSEAB</name>
<dbReference type="PANTHER" id="PTHR30472">
    <property type="entry name" value="FERRIC ENTEROBACTIN TRANSPORT SYSTEM PERMEASE PROTEIN"/>
    <property type="match status" value="1"/>
</dbReference>
<feature type="transmembrane region" description="Helical" evidence="8">
    <location>
        <begin position="326"/>
        <end position="346"/>
    </location>
</feature>
<dbReference type="HOGENOM" id="CLU_013016_1_1_6"/>
<feature type="transmembrane region" description="Helical" evidence="8">
    <location>
        <begin position="139"/>
        <end position="157"/>
    </location>
</feature>
<dbReference type="FunFam" id="1.10.3470.10:FF:000001">
    <property type="entry name" value="Vitamin B12 ABC transporter permease BtuC"/>
    <property type="match status" value="1"/>
</dbReference>
<evidence type="ECO:0000256" key="3">
    <source>
        <dbReference type="ARBA" id="ARBA00022448"/>
    </source>
</evidence>
<dbReference type="RefSeq" id="WP_003141110.1">
    <property type="nucleotide sequence ID" value="NC_008463.1"/>
</dbReference>
<organism evidence="9 10">
    <name type="scientific">Pseudomonas aeruginosa (strain UCBPP-PA14)</name>
    <dbReference type="NCBI Taxonomy" id="208963"/>
    <lineage>
        <taxon>Bacteria</taxon>
        <taxon>Pseudomonadati</taxon>
        <taxon>Pseudomonadota</taxon>
        <taxon>Gammaproteobacteria</taxon>
        <taxon>Pseudomonadales</taxon>
        <taxon>Pseudomonadaceae</taxon>
        <taxon>Pseudomonas</taxon>
    </lineage>
</organism>
<dbReference type="InterPro" id="IPR037294">
    <property type="entry name" value="ABC_BtuC-like"/>
</dbReference>
<proteinExistence type="inferred from homology"/>
<feature type="transmembrane region" description="Helical" evidence="8">
    <location>
        <begin position="69"/>
        <end position="89"/>
    </location>
</feature>
<dbReference type="EMBL" id="CP000438">
    <property type="protein sequence ID" value="ABJ09862.1"/>
    <property type="molecule type" value="Genomic_DNA"/>
</dbReference>
<evidence type="ECO:0000313" key="9">
    <source>
        <dbReference type="EMBL" id="ABJ09862.1"/>
    </source>
</evidence>
<keyword evidence="5 8" id="KW-0812">Transmembrane</keyword>
<dbReference type="SUPFAM" id="SSF81345">
    <property type="entry name" value="ABC transporter involved in vitamin B12 uptake, BtuC"/>
    <property type="match status" value="1"/>
</dbReference>
<dbReference type="InterPro" id="IPR000522">
    <property type="entry name" value="ABC_transptr_permease_BtuC"/>
</dbReference>
<protein>
    <submittedName>
        <fullName evidence="9">Possible ABC-type transporter, permease component</fullName>
    </submittedName>
</protein>
<reference evidence="9 10" key="1">
    <citation type="journal article" date="2006" name="Genome Biol.">
        <title>Genomic analysis reveals that Pseudomonas aeruginosa virulence is combinatorial.</title>
        <authorList>
            <person name="Lee D.G."/>
            <person name="Urbach J.M."/>
            <person name="Wu G."/>
            <person name="Liberati N.T."/>
            <person name="Feinbaum R.L."/>
            <person name="Miyata S."/>
            <person name="Diggins L.T."/>
            <person name="He J."/>
            <person name="Saucier M."/>
            <person name="Deziel E."/>
            <person name="Friedman L."/>
            <person name="Li L."/>
            <person name="Grills G."/>
            <person name="Montgomery K."/>
            <person name="Kucherlapati R."/>
            <person name="Rahme L.G."/>
            <person name="Ausubel F.M."/>
        </authorList>
    </citation>
    <scope>NUCLEOTIDE SEQUENCE [LARGE SCALE GENOMIC DNA]</scope>
    <source>
        <strain evidence="9 10">UCBPP-PA14</strain>
    </source>
</reference>
<dbReference type="CDD" id="cd06550">
    <property type="entry name" value="TM_ABC_iron-siderophores_like"/>
    <property type="match status" value="1"/>
</dbReference>
<sequence length="354" mass="37162">MRSPTHQVAMRSGGRYAAVLALLCTALALLVLASLFWGAVPLAAGDVLDGLLSRHAPSLESALVWQLRLPRTVLAVLVGLQLATAGLILQTVIRNPLADPGVVGISSGAGLAVVALLLVTDLAKADSLIGTNHASMMVWLPVVALFGGLVAAGLVLSMSWRSKLCPLRLTLNGVAVGAVLNALVMWTIVVWGGARTEIALIWLAGSLYGRDFLHVHVLWPWCLVGIVATLALLRPLSLLRLDDGVSASLGIRGIRWRTAAIVVAVVLAASAVAVTGPVGFVGLVTPHLSRLIAGPNERRLFVVNMLVGSLLMLGADCLARSLISPLEIPAGALTTLIGIPAFLLLLHRQRRHRV</sequence>
<dbReference type="AlphaFoldDB" id="A0A0H2Z767"/>
<evidence type="ECO:0000256" key="7">
    <source>
        <dbReference type="ARBA" id="ARBA00023136"/>
    </source>
</evidence>
<feature type="transmembrane region" description="Helical" evidence="8">
    <location>
        <begin position="212"/>
        <end position="233"/>
    </location>
</feature>
<keyword evidence="3" id="KW-0813">Transport</keyword>
<dbReference type="GO" id="GO:0033214">
    <property type="term" value="P:siderophore-iron import into cell"/>
    <property type="evidence" value="ECO:0007669"/>
    <property type="project" value="TreeGrafter"/>
</dbReference>
<dbReference type="Proteomes" id="UP000000653">
    <property type="component" value="Chromosome"/>
</dbReference>
<evidence type="ECO:0000256" key="4">
    <source>
        <dbReference type="ARBA" id="ARBA00022475"/>
    </source>
</evidence>
<gene>
    <name evidence="9" type="ordered locus">PA14_55030</name>
</gene>
<dbReference type="GO" id="GO:0022857">
    <property type="term" value="F:transmembrane transporter activity"/>
    <property type="evidence" value="ECO:0007669"/>
    <property type="project" value="InterPro"/>
</dbReference>
<dbReference type="PANTHER" id="PTHR30472:SF37">
    <property type="entry name" value="FE(3+) DICITRATE TRANSPORT SYSTEM PERMEASE PROTEIN FECD-RELATED"/>
    <property type="match status" value="1"/>
</dbReference>
<dbReference type="Pfam" id="PF01032">
    <property type="entry name" value="FecCD"/>
    <property type="match status" value="1"/>
</dbReference>
<feature type="transmembrane region" description="Helical" evidence="8">
    <location>
        <begin position="169"/>
        <end position="192"/>
    </location>
</feature>
<comment type="subcellular location">
    <subcellularLocation>
        <location evidence="1">Cell membrane</location>
        <topology evidence="1">Multi-pass membrane protein</topology>
    </subcellularLocation>
</comment>
<keyword evidence="4" id="KW-1003">Cell membrane</keyword>
<dbReference type="KEGG" id="pau:PA14_55030"/>
<evidence type="ECO:0000256" key="8">
    <source>
        <dbReference type="SAM" id="Phobius"/>
    </source>
</evidence>
<dbReference type="Gene3D" id="1.10.3470.10">
    <property type="entry name" value="ABC transporter involved in vitamin B12 uptake, BtuC"/>
    <property type="match status" value="1"/>
</dbReference>
<keyword evidence="6 8" id="KW-1133">Transmembrane helix</keyword>
<evidence type="ECO:0000256" key="2">
    <source>
        <dbReference type="ARBA" id="ARBA00007935"/>
    </source>
</evidence>
<feature type="transmembrane region" description="Helical" evidence="8">
    <location>
        <begin position="254"/>
        <end position="280"/>
    </location>
</feature>